<dbReference type="GO" id="GO:0015031">
    <property type="term" value="P:protein transport"/>
    <property type="evidence" value="ECO:0007669"/>
    <property type="project" value="UniProtKB-KW"/>
</dbReference>
<keyword evidence="12" id="KW-1185">Reference proteome</keyword>
<dbReference type="EMBL" id="JH971386">
    <property type="protein sequence ID" value="EKM82935.1"/>
    <property type="molecule type" value="Genomic_DNA"/>
</dbReference>
<dbReference type="PANTHER" id="PTHR24016">
    <property type="entry name" value="CONSERVED OLIGOMERIC GOLGI COMPLEX SUBUNIT 4"/>
    <property type="match status" value="1"/>
</dbReference>
<evidence type="ECO:0000256" key="7">
    <source>
        <dbReference type="ARBA" id="ARBA00023136"/>
    </source>
</evidence>
<dbReference type="Pfam" id="PF20662">
    <property type="entry name" value="COG4_C"/>
    <property type="match status" value="1"/>
</dbReference>
<dbReference type="Pfam" id="PF20663">
    <property type="entry name" value="COG4_N"/>
    <property type="match status" value="1"/>
</dbReference>
<dbReference type="InterPro" id="IPR048680">
    <property type="entry name" value="COG4_N"/>
</dbReference>
<evidence type="ECO:0000256" key="8">
    <source>
        <dbReference type="ARBA" id="ARBA00031340"/>
    </source>
</evidence>
<dbReference type="Gene3D" id="1.20.58.1970">
    <property type="match status" value="1"/>
</dbReference>
<dbReference type="SMART" id="SM00762">
    <property type="entry name" value="Cog4"/>
    <property type="match status" value="1"/>
</dbReference>
<evidence type="ECO:0000313" key="11">
    <source>
        <dbReference type="EMBL" id="EKM82935.1"/>
    </source>
</evidence>
<sequence>MTISEPQDNGHQSDGLPTKSTRRDPRTLTSLPDILSCLSALQSEEAEVSNALTSLLNAREPIVTSLNRLRSLLPELDGLHGEAQLFANKVSRTATTADRIGSKVLSLDEEMSRVKEAGDRVNQVIDLKASLTSLNISIENRDWEAATLHCARAMALPSDVISGPFSGTAVPTAESHLPPSETLQKAREHLLSVFLQNFEEASRSRDSTATSRFFKLFPAIGWEAEGLRAYADFVVHLVRGRAPASANTSSPLYYITALTSLFESIALIVDQHQPVVEKYYGPGKMSSVVIRLLEECDRVTKSLLEGWEEERGMKRKLSEVQNNPPILMFTTTGRRQPTQGNEEPVVDPREIDKVLSETASMLGRWAMFKKFLLEALSGSTLPDETGGNNDEGESEQTRTNNRMEESSLQLEETSSEKLFQHTIFTYFIPLEIWYTRTIVDKAHRTSSPDVSQTPVITTTPDDVFYILKLVMSRMLSTGSVLVVQRTLEQLREVIEQDYIGIIRKKLDDVYRNAVVSGSHARADKMERENRMMFIILLNDLDISTSHLERLVREFMEGSMVSQNFTDAQGEKVKSCLAEFQSSAGKFKGPLRSGIEQLFNQLLRPKLRNFIPEVYNNVSYQLDEDGYTASEYQDIVRKRFVKTWEGLVDGYKDAFTDNNYRLFFGLALDVLLRPWEKFMLNFKYTELGAIRFDRDLRAITTYLSSQTLFGDIRDRFTRLQQISTILNLDADENVDEFYNSSGITWKLSGQEARTIANLKI</sequence>
<evidence type="ECO:0000256" key="6">
    <source>
        <dbReference type="ARBA" id="ARBA00023034"/>
    </source>
</evidence>
<name>K5Y4H4_AGABU</name>
<feature type="compositionally biased region" description="Polar residues" evidence="9">
    <location>
        <begin position="1"/>
        <end position="12"/>
    </location>
</feature>
<dbReference type="RefSeq" id="XP_007326818.1">
    <property type="nucleotide sequence ID" value="XM_007326756.1"/>
</dbReference>
<feature type="domain" description="COG4 transport protein middle alpha-helical bundle" evidence="10">
    <location>
        <begin position="183"/>
        <end position="507"/>
    </location>
</feature>
<accession>K5Y4H4</accession>
<dbReference type="InParanoid" id="K5Y4H4"/>
<dbReference type="AlphaFoldDB" id="K5Y4H4"/>
<keyword evidence="4" id="KW-0813">Transport</keyword>
<evidence type="ECO:0000259" key="10">
    <source>
        <dbReference type="SMART" id="SM00762"/>
    </source>
</evidence>
<dbReference type="GO" id="GO:0000139">
    <property type="term" value="C:Golgi membrane"/>
    <property type="evidence" value="ECO:0007669"/>
    <property type="project" value="UniProtKB-SubCell"/>
</dbReference>
<dbReference type="KEGG" id="abp:AGABI1DRAFT97865"/>
<protein>
    <recommendedName>
        <fullName evidence="3">Conserved oligomeric Golgi complex subunit 4</fullName>
    </recommendedName>
    <alternativeName>
        <fullName evidence="8">Component of oligomeric Golgi complex 4</fullName>
    </alternativeName>
</protein>
<feature type="region of interest" description="Disordered" evidence="9">
    <location>
        <begin position="379"/>
        <end position="413"/>
    </location>
</feature>
<dbReference type="Gene3D" id="1.10.287.1060">
    <property type="entry name" value="ESAT-6-like"/>
    <property type="match status" value="1"/>
</dbReference>
<dbReference type="InterPro" id="IPR048682">
    <property type="entry name" value="COG4"/>
</dbReference>
<keyword evidence="6" id="KW-0333">Golgi apparatus</keyword>
<proteinExistence type="inferred from homology"/>
<keyword evidence="5" id="KW-0653">Protein transport</keyword>
<dbReference type="OrthoDB" id="47059at2759"/>
<dbReference type="Pfam" id="PF08318">
    <property type="entry name" value="COG4_m"/>
    <property type="match status" value="1"/>
</dbReference>
<dbReference type="STRING" id="597362.K5Y4H4"/>
<comment type="subcellular location">
    <subcellularLocation>
        <location evidence="1">Golgi apparatus membrane</location>
        <topology evidence="1">Peripheral membrane protein</topology>
    </subcellularLocation>
</comment>
<dbReference type="InterPro" id="IPR013167">
    <property type="entry name" value="COG4_M"/>
</dbReference>
<dbReference type="HOGENOM" id="CLU_014853_3_1_1"/>
<dbReference type="InterPro" id="IPR048684">
    <property type="entry name" value="COG4_C"/>
</dbReference>
<evidence type="ECO:0000256" key="1">
    <source>
        <dbReference type="ARBA" id="ARBA00004395"/>
    </source>
</evidence>
<evidence type="ECO:0000313" key="12">
    <source>
        <dbReference type="Proteomes" id="UP000008493"/>
    </source>
</evidence>
<comment type="similarity">
    <text evidence="2">Belongs to the COG4 family.</text>
</comment>
<evidence type="ECO:0000256" key="5">
    <source>
        <dbReference type="ARBA" id="ARBA00022927"/>
    </source>
</evidence>
<evidence type="ECO:0000256" key="4">
    <source>
        <dbReference type="ARBA" id="ARBA00022448"/>
    </source>
</evidence>
<dbReference type="Proteomes" id="UP000008493">
    <property type="component" value="Unassembled WGS sequence"/>
</dbReference>
<dbReference type="FunCoup" id="K5Y4H4">
    <property type="interactions" value="535"/>
</dbReference>
<feature type="compositionally biased region" description="Polar residues" evidence="9">
    <location>
        <begin position="379"/>
        <end position="388"/>
    </location>
</feature>
<keyword evidence="7" id="KW-0472">Membrane</keyword>
<dbReference type="PANTHER" id="PTHR24016:SF0">
    <property type="entry name" value="CONSERVED OLIGOMERIC GOLGI COMPLEX SUBUNIT 4"/>
    <property type="match status" value="1"/>
</dbReference>
<dbReference type="GeneID" id="18832944"/>
<evidence type="ECO:0000256" key="9">
    <source>
        <dbReference type="SAM" id="MobiDB-lite"/>
    </source>
</evidence>
<feature type="region of interest" description="Disordered" evidence="9">
    <location>
        <begin position="1"/>
        <end position="27"/>
    </location>
</feature>
<evidence type="ECO:0000256" key="3">
    <source>
        <dbReference type="ARBA" id="ARBA00020975"/>
    </source>
</evidence>
<reference evidence="12" key="1">
    <citation type="journal article" date="2012" name="Proc. Natl. Acad. Sci. U.S.A.">
        <title>Genome sequence of the button mushroom Agaricus bisporus reveals mechanisms governing adaptation to a humic-rich ecological niche.</title>
        <authorList>
            <person name="Morin E."/>
            <person name="Kohler A."/>
            <person name="Baker A.R."/>
            <person name="Foulongne-Oriol M."/>
            <person name="Lombard V."/>
            <person name="Nagy L.G."/>
            <person name="Ohm R.A."/>
            <person name="Patyshakuliyeva A."/>
            <person name="Brun A."/>
            <person name="Aerts A.L."/>
            <person name="Bailey A.M."/>
            <person name="Billette C."/>
            <person name="Coutinho P.M."/>
            <person name="Deakin G."/>
            <person name="Doddapaneni H."/>
            <person name="Floudas D."/>
            <person name="Grimwood J."/>
            <person name="Hilden K."/>
            <person name="Kuees U."/>
            <person name="LaButti K.M."/>
            <person name="Lapidus A."/>
            <person name="Lindquist E.A."/>
            <person name="Lucas S.M."/>
            <person name="Murat C."/>
            <person name="Riley R.W."/>
            <person name="Salamov A.A."/>
            <person name="Schmutz J."/>
            <person name="Subramanian V."/>
            <person name="Woesten H.A.B."/>
            <person name="Xu J."/>
            <person name="Eastwood D.C."/>
            <person name="Foster G.D."/>
            <person name="Sonnenberg A.S."/>
            <person name="Cullen D."/>
            <person name="de Vries R.P."/>
            <person name="Lundell T."/>
            <person name="Hibbett D.S."/>
            <person name="Henrissat B."/>
            <person name="Burton K.S."/>
            <person name="Kerrigan R.W."/>
            <person name="Challen M.P."/>
            <person name="Grigoriev I.V."/>
            <person name="Martin F."/>
        </authorList>
    </citation>
    <scope>NUCLEOTIDE SEQUENCE [LARGE SCALE GENOMIC DNA]</scope>
    <source>
        <strain evidence="12">JB137-S8 / ATCC MYA-4627 / FGSC 10392</strain>
    </source>
</reference>
<gene>
    <name evidence="11" type="ORF">AGABI1DRAFT_97865</name>
</gene>
<evidence type="ECO:0000256" key="2">
    <source>
        <dbReference type="ARBA" id="ARBA00009215"/>
    </source>
</evidence>
<dbReference type="eggNOG" id="KOG0412">
    <property type="taxonomic scope" value="Eukaryota"/>
</dbReference>
<organism evidence="11 12">
    <name type="scientific">Agaricus bisporus var. burnettii (strain JB137-S8 / ATCC MYA-4627 / FGSC 10392)</name>
    <name type="common">White button mushroom</name>
    <dbReference type="NCBI Taxonomy" id="597362"/>
    <lineage>
        <taxon>Eukaryota</taxon>
        <taxon>Fungi</taxon>
        <taxon>Dikarya</taxon>
        <taxon>Basidiomycota</taxon>
        <taxon>Agaricomycotina</taxon>
        <taxon>Agaricomycetes</taxon>
        <taxon>Agaricomycetidae</taxon>
        <taxon>Agaricales</taxon>
        <taxon>Agaricineae</taxon>
        <taxon>Agaricaceae</taxon>
        <taxon>Agaricus</taxon>
    </lineage>
</organism>
<dbReference type="OMA" id="RASECQQ"/>